<dbReference type="AlphaFoldDB" id="A0A081K6U7"/>
<comment type="caution">
    <text evidence="3">The sequence shown here is derived from an EMBL/GenBank/DDBJ whole genome shotgun (WGS) entry which is preliminary data.</text>
</comment>
<keyword evidence="1" id="KW-0472">Membrane</keyword>
<feature type="signal peptide" evidence="2">
    <location>
        <begin position="1"/>
        <end position="22"/>
    </location>
</feature>
<organism evidence="3 4">
    <name type="scientific">Endozoicomonas elysicola</name>
    <dbReference type="NCBI Taxonomy" id="305900"/>
    <lineage>
        <taxon>Bacteria</taxon>
        <taxon>Pseudomonadati</taxon>
        <taxon>Pseudomonadota</taxon>
        <taxon>Gammaproteobacteria</taxon>
        <taxon>Oceanospirillales</taxon>
        <taxon>Endozoicomonadaceae</taxon>
        <taxon>Endozoicomonas</taxon>
    </lineage>
</organism>
<keyword evidence="1" id="KW-1133">Transmembrane helix</keyword>
<evidence type="ECO:0000256" key="2">
    <source>
        <dbReference type="SAM" id="SignalP"/>
    </source>
</evidence>
<dbReference type="InterPro" id="IPR021768">
    <property type="entry name" value="DUF3332"/>
</dbReference>
<dbReference type="eggNOG" id="ENOG502ZUT3">
    <property type="taxonomic scope" value="Bacteria"/>
</dbReference>
<dbReference type="EMBL" id="JOJP01000001">
    <property type="protein sequence ID" value="KEI69873.1"/>
    <property type="molecule type" value="Genomic_DNA"/>
</dbReference>
<keyword evidence="4" id="KW-1185">Reference proteome</keyword>
<accession>A0A081K6U7</accession>
<evidence type="ECO:0000313" key="4">
    <source>
        <dbReference type="Proteomes" id="UP000027997"/>
    </source>
</evidence>
<feature type="transmembrane region" description="Helical" evidence="1">
    <location>
        <begin position="47"/>
        <end position="67"/>
    </location>
</feature>
<name>A0A081K6U7_9GAMM</name>
<dbReference type="RefSeq" id="WP_020584643.1">
    <property type="nucleotide sequence ID" value="NZ_JOJP01000001.1"/>
</dbReference>
<evidence type="ECO:0000313" key="3">
    <source>
        <dbReference type="EMBL" id="KEI69873.1"/>
    </source>
</evidence>
<reference evidence="3 4" key="1">
    <citation type="submission" date="2014-06" db="EMBL/GenBank/DDBJ databases">
        <title>Whole Genome Sequences of Three Symbiotic Endozoicomonas Bacteria.</title>
        <authorList>
            <person name="Neave M.J."/>
            <person name="Apprill A."/>
            <person name="Voolstra C.R."/>
        </authorList>
    </citation>
    <scope>NUCLEOTIDE SEQUENCE [LARGE SCALE GENOMIC DNA]</scope>
    <source>
        <strain evidence="3 4">DSM 22380</strain>
    </source>
</reference>
<feature type="chain" id="PRO_5001758645" evidence="2">
    <location>
        <begin position="23"/>
        <end position="175"/>
    </location>
</feature>
<proteinExistence type="predicted"/>
<dbReference type="STRING" id="305900.GV64_03155"/>
<keyword evidence="2" id="KW-0732">Signal</keyword>
<dbReference type="PROSITE" id="PS51257">
    <property type="entry name" value="PROKAR_LIPOPROTEIN"/>
    <property type="match status" value="1"/>
</dbReference>
<keyword evidence="1" id="KW-0812">Transmembrane</keyword>
<protein>
    <submittedName>
        <fullName evidence="3">Membrane protein</fullName>
    </submittedName>
</protein>
<dbReference type="Proteomes" id="UP000027997">
    <property type="component" value="Unassembled WGS sequence"/>
</dbReference>
<sequence length="175" mass="18804">MKKVAIKALAAAVFAASLTGCMGQMGTSAMVTKANLSVVDNRYGRAGLFMLLSPVYGIAATADFFIFNTIEFWTGTNPITGKSPAVVDMPVDAIFKVNHKLDKSMTEVPLDGVASTSFKQVDENTVEMQVTYTDGQQATMRGEKSGEEVNFFMDGEFVATAQVAELNDYVASKQS</sequence>
<gene>
    <name evidence="3" type="ORF">GV64_03155</name>
</gene>
<evidence type="ECO:0000256" key="1">
    <source>
        <dbReference type="SAM" id="Phobius"/>
    </source>
</evidence>
<dbReference type="Pfam" id="PF11810">
    <property type="entry name" value="DUF3332"/>
    <property type="match status" value="1"/>
</dbReference>